<dbReference type="PANTHER" id="PTHR11834">
    <property type="entry name" value="TRANSCRIPTIONAL ENHANCER FACTOR TEF RELATED"/>
    <property type="match status" value="1"/>
</dbReference>
<dbReference type="OrthoDB" id="10006572at2759"/>
<dbReference type="AlphaFoldDB" id="A0A9W8Z4M8"/>
<dbReference type="Proteomes" id="UP001140453">
    <property type="component" value="Unassembled WGS sequence"/>
</dbReference>
<reference evidence="9" key="1">
    <citation type="submission" date="2022-10" db="EMBL/GenBank/DDBJ databases">
        <title>Tapping the CABI collections for fungal endophytes: first genome assemblies for Collariella, Neodidymelliopsis, Ascochyta clinopodiicola, Didymella pomorum, Didymosphaeria variabile, Neocosmospora piperis and Neocucurbitaria cava.</title>
        <authorList>
            <person name="Hill R."/>
        </authorList>
    </citation>
    <scope>NUCLEOTIDE SEQUENCE</scope>
    <source>
        <strain evidence="9">IMI 355082</strain>
    </source>
</reference>
<dbReference type="GO" id="GO:0000981">
    <property type="term" value="F:DNA-binding transcription factor activity, RNA polymerase II-specific"/>
    <property type="evidence" value="ECO:0007669"/>
    <property type="project" value="TreeGrafter"/>
</dbReference>
<evidence type="ECO:0000256" key="6">
    <source>
        <dbReference type="PROSITE-ProRule" id="PRU00505"/>
    </source>
</evidence>
<comment type="similarity">
    <text evidence="2">Belongs to the TEC1 family.</text>
</comment>
<evidence type="ECO:0000256" key="3">
    <source>
        <dbReference type="ARBA" id="ARBA00023015"/>
    </source>
</evidence>
<evidence type="ECO:0000256" key="5">
    <source>
        <dbReference type="ARBA" id="ARBA00023242"/>
    </source>
</evidence>
<dbReference type="Gene3D" id="6.10.20.40">
    <property type="entry name" value="TEA/ATTS domain"/>
    <property type="match status" value="1"/>
</dbReference>
<dbReference type="InterPro" id="IPR000818">
    <property type="entry name" value="TEA/ATTS_dom"/>
</dbReference>
<dbReference type="GO" id="GO:0000978">
    <property type="term" value="F:RNA polymerase II cis-regulatory region sequence-specific DNA binding"/>
    <property type="evidence" value="ECO:0007669"/>
    <property type="project" value="TreeGrafter"/>
</dbReference>
<feature type="compositionally biased region" description="Polar residues" evidence="7">
    <location>
        <begin position="1062"/>
        <end position="1075"/>
    </location>
</feature>
<evidence type="ECO:0000256" key="2">
    <source>
        <dbReference type="ARBA" id="ARBA00008421"/>
    </source>
</evidence>
<feature type="region of interest" description="Disordered" evidence="7">
    <location>
        <begin position="1094"/>
        <end position="1165"/>
    </location>
</feature>
<evidence type="ECO:0000313" key="9">
    <source>
        <dbReference type="EMBL" id="KAJ4397615.1"/>
    </source>
</evidence>
<accession>A0A9W8Z4M8</accession>
<dbReference type="GO" id="GO:0005667">
    <property type="term" value="C:transcription regulator complex"/>
    <property type="evidence" value="ECO:0007669"/>
    <property type="project" value="TreeGrafter"/>
</dbReference>
<keyword evidence="5" id="KW-0539">Nucleus</keyword>
<keyword evidence="4" id="KW-0804">Transcription</keyword>
<feature type="DNA-binding region" description="TEA" evidence="6">
    <location>
        <begin position="200"/>
        <end position="301"/>
    </location>
</feature>
<feature type="region of interest" description="Disordered" evidence="7">
    <location>
        <begin position="1036"/>
        <end position="1075"/>
    </location>
</feature>
<dbReference type="SMART" id="SM00426">
    <property type="entry name" value="TEA"/>
    <property type="match status" value="1"/>
</dbReference>
<dbReference type="PROSITE" id="PS51088">
    <property type="entry name" value="TEA_2"/>
    <property type="match status" value="1"/>
</dbReference>
<feature type="region of interest" description="Disordered" evidence="7">
    <location>
        <begin position="1"/>
        <end position="160"/>
    </location>
</feature>
<evidence type="ECO:0000256" key="7">
    <source>
        <dbReference type="SAM" id="MobiDB-lite"/>
    </source>
</evidence>
<comment type="subcellular location">
    <subcellularLocation>
        <location evidence="1">Nucleus</location>
    </subcellularLocation>
</comment>
<evidence type="ECO:0000256" key="1">
    <source>
        <dbReference type="ARBA" id="ARBA00004123"/>
    </source>
</evidence>
<dbReference type="PANTHER" id="PTHR11834:SF0">
    <property type="entry name" value="PROTEIN SCALLOPED"/>
    <property type="match status" value="1"/>
</dbReference>
<dbReference type="InterPro" id="IPR050937">
    <property type="entry name" value="TEC1_TEAD_TF"/>
</dbReference>
<name>A0A9W8Z4M8_9PEZI</name>
<feature type="domain" description="TEA" evidence="8">
    <location>
        <begin position="200"/>
        <end position="301"/>
    </location>
</feature>
<dbReference type="EMBL" id="JAPEVB010000001">
    <property type="protein sequence ID" value="KAJ4397615.1"/>
    <property type="molecule type" value="Genomic_DNA"/>
</dbReference>
<feature type="compositionally biased region" description="Low complexity" evidence="7">
    <location>
        <begin position="69"/>
        <end position="94"/>
    </location>
</feature>
<evidence type="ECO:0000313" key="10">
    <source>
        <dbReference type="Proteomes" id="UP001140453"/>
    </source>
</evidence>
<feature type="compositionally biased region" description="Pro residues" evidence="7">
    <location>
        <begin position="127"/>
        <end position="138"/>
    </location>
</feature>
<evidence type="ECO:0000259" key="8">
    <source>
        <dbReference type="PROSITE" id="PS51088"/>
    </source>
</evidence>
<feature type="compositionally biased region" description="Basic and acidic residues" evidence="7">
    <location>
        <begin position="1145"/>
        <end position="1165"/>
    </location>
</feature>
<comment type="caution">
    <text evidence="9">The sequence shown here is derived from an EMBL/GenBank/DDBJ whole genome shotgun (WGS) entry which is preliminary data.</text>
</comment>
<keyword evidence="10" id="KW-1185">Reference proteome</keyword>
<protein>
    <recommendedName>
        <fullName evidence="8">TEA domain-containing protein</fullName>
    </recommendedName>
</protein>
<gene>
    <name evidence="9" type="ORF">N0V93_001848</name>
</gene>
<proteinExistence type="inferred from homology"/>
<dbReference type="InterPro" id="IPR038096">
    <property type="entry name" value="TEA/ATTS_sf"/>
</dbReference>
<organism evidence="9 10">
    <name type="scientific">Gnomoniopsis smithogilvyi</name>
    <dbReference type="NCBI Taxonomy" id="1191159"/>
    <lineage>
        <taxon>Eukaryota</taxon>
        <taxon>Fungi</taxon>
        <taxon>Dikarya</taxon>
        <taxon>Ascomycota</taxon>
        <taxon>Pezizomycotina</taxon>
        <taxon>Sordariomycetes</taxon>
        <taxon>Sordariomycetidae</taxon>
        <taxon>Diaporthales</taxon>
        <taxon>Gnomoniaceae</taxon>
        <taxon>Gnomoniopsis</taxon>
    </lineage>
</organism>
<dbReference type="Pfam" id="PF01285">
    <property type="entry name" value="TEA"/>
    <property type="match status" value="1"/>
</dbReference>
<keyword evidence="3" id="KW-0805">Transcription regulation</keyword>
<feature type="compositionally biased region" description="Low complexity" evidence="7">
    <location>
        <begin position="106"/>
        <end position="118"/>
    </location>
</feature>
<dbReference type="GO" id="GO:0005634">
    <property type="term" value="C:nucleus"/>
    <property type="evidence" value="ECO:0007669"/>
    <property type="project" value="UniProtKB-SubCell"/>
</dbReference>
<evidence type="ECO:0000256" key="4">
    <source>
        <dbReference type="ARBA" id="ARBA00023163"/>
    </source>
</evidence>
<sequence length="1165" mass="131450">MDPRCPTPTVMSSQGYSPPSSAPPAPSPLASQALGGDYGNIDLIAYEGGKPSQGAGISRQPLQESTGNAQYSHHQQQQQQQQQHQPSQQQQQAQVPTSHYPPGQYSLPSLTSLPSSRSCAPQFGGPLIPPPSTVPTPPSILQSNAAPQHHHSSYASGGPAYTGLSASRLRRYHYEFDRKKREQNPLYACPEFAQYRLKQKDKDRQVWPDDLELFFQDSLLQIIFMGRRKFYMSNKQHGRNMIISEYIWHRWLATQPNPELINKILDESLPDKDPNKYHPMYRKRKQVSSHIQVQKSFFKFHPAYHFLFCKGEEAGKKDKNKPPMPNRWYKENTDTRPLKCDPVLTALEKGQLPTVRPNYEYFRQLLETKEKVQLRPSTCWIYVANKHLRDQPSSAIPPTSVDGSLILKDECKNIGDIKIEDGQRGLSSGYAPSNPGLNTVLNTWHTKKGLLFSSEFPHRYAFNNPGSNDGAESPWAPREREVRNIRQTLLHEYTFHLKQTESSSAREVLDEWATEHKELHTMLESVIQQHDLHNAHALPASQQCDIFHVDVTLDVHRVHCLPEGTSFEWPFKINIDQPALQGHDWRVRTFLDRPEELARHKSVKRRNGMVMTRDEENLMNEMTHVRGCGDDNPQCTCRNRHRGPVWLVPIPVNTWAESLDMCAQFPRYLVPKKQDASRKKAEEDMPESETVTQMDLMKATAMFQELWSSAPPTPGMGGQQTWTRRAVICWTFNTIHFFDKDKNLCETPAQTTWRFLTAIDPLSQAHQERIYLPGTAKNDDSTMSPAPAYQPLLNNPISDNLSSNWNMSTGGVHSAPASMPVSPMEPYGPPPLHVASNFANGLVTPPASATLPPAYTFEGLPSSIHSHSLPSHPMSYLPSIDGKANFATGGGFDTDTYLQGSQFNTSFYDEGEDNESDTTLPGESTDLGVFETPQWANLNNNAPTANEAGTLDWSHNGLHSLSMVAEEMAGNNRDPKPDTLNEGMQHLQHTQNPYADPFAHLRAVARERRTHSPNGYVRREEQSLRNNFDRRVHHALPVDDQQESWNTSAETPANGVPAVDSQRYSQTDSAPLDQSTTGAWADALSQLQAPQPTRDEGLAMNEPSALQDYGSVTLGPILNRKRRREDDEEENDRHRLGPMPSYASRGDEGRYAPAVDRQERHNNWS</sequence>